<organism evidence="1 2">
    <name type="scientific">Amnibacterium flavum</name>
    <dbReference type="NCBI Taxonomy" id="2173173"/>
    <lineage>
        <taxon>Bacteria</taxon>
        <taxon>Bacillati</taxon>
        <taxon>Actinomycetota</taxon>
        <taxon>Actinomycetes</taxon>
        <taxon>Micrococcales</taxon>
        <taxon>Microbacteriaceae</taxon>
        <taxon>Amnibacterium</taxon>
    </lineage>
</organism>
<dbReference type="AlphaFoldDB" id="A0A2V1HQM5"/>
<name>A0A2V1HQM5_9MICO</name>
<sequence length="76" mass="7732">MTGFGCTHDDEVDGGGNLLSFTDASADFGEGAVAISCPCGDWLIEDAAGRVIARAEVSVTVVAAPVENTFAQQRAA</sequence>
<evidence type="ECO:0000313" key="2">
    <source>
        <dbReference type="Proteomes" id="UP000244893"/>
    </source>
</evidence>
<comment type="caution">
    <text evidence="1">The sequence shown here is derived from an EMBL/GenBank/DDBJ whole genome shotgun (WGS) entry which is preliminary data.</text>
</comment>
<reference evidence="1 2" key="1">
    <citation type="submission" date="2018-05" db="EMBL/GenBank/DDBJ databases">
        <title>Amnibacterium sp. M8JJ-5, whole genome shotgun sequence.</title>
        <authorList>
            <person name="Tuo L."/>
        </authorList>
    </citation>
    <scope>NUCLEOTIDE SEQUENCE [LARGE SCALE GENOMIC DNA]</scope>
    <source>
        <strain evidence="1 2">M8JJ-5</strain>
    </source>
</reference>
<dbReference type="Proteomes" id="UP000244893">
    <property type="component" value="Unassembled WGS sequence"/>
</dbReference>
<accession>A0A2V1HQM5</accession>
<gene>
    <name evidence="1" type="ORF">DDQ50_15795</name>
</gene>
<dbReference type="EMBL" id="QEOP01000004">
    <property type="protein sequence ID" value="PVZ93429.1"/>
    <property type="molecule type" value="Genomic_DNA"/>
</dbReference>
<keyword evidence="2" id="KW-1185">Reference proteome</keyword>
<dbReference type="RefSeq" id="WP_116757757.1">
    <property type="nucleotide sequence ID" value="NZ_JBHUEX010000001.1"/>
</dbReference>
<protein>
    <submittedName>
        <fullName evidence="1">Uncharacterized protein</fullName>
    </submittedName>
</protein>
<evidence type="ECO:0000313" key="1">
    <source>
        <dbReference type="EMBL" id="PVZ93429.1"/>
    </source>
</evidence>
<proteinExistence type="predicted"/>